<keyword evidence="3" id="KW-1185">Reference proteome</keyword>
<protein>
    <submittedName>
        <fullName evidence="2">Uncharacterized protein</fullName>
    </submittedName>
</protein>
<comment type="caution">
    <text evidence="2">The sequence shown here is derived from an EMBL/GenBank/DDBJ whole genome shotgun (WGS) entry which is preliminary data.</text>
</comment>
<gene>
    <name evidence="2" type="ORF">P8C59_006502</name>
</gene>
<feature type="compositionally biased region" description="Low complexity" evidence="1">
    <location>
        <begin position="79"/>
        <end position="98"/>
    </location>
</feature>
<dbReference type="Proteomes" id="UP001217918">
    <property type="component" value="Unassembled WGS sequence"/>
</dbReference>
<sequence length="158" mass="16794">MAAPPFASSWSADRLITDICTFMLGTPSPGWLVRRRKPKSKARGWAKAKSSRNVPSGQDFLDAWVSDDEDEEDGNLGDSSANISTATASATASAAPTTQEKVDNSPVANRAAAAVAAADATRNLYFLRNLKRKYTAEPDAADTTPARKGPKPQPTPIC</sequence>
<feature type="region of interest" description="Disordered" evidence="1">
    <location>
        <begin position="26"/>
        <end position="106"/>
    </location>
</feature>
<feature type="compositionally biased region" description="Low complexity" evidence="1">
    <location>
        <begin position="137"/>
        <end position="146"/>
    </location>
</feature>
<feature type="compositionally biased region" description="Basic residues" evidence="1">
    <location>
        <begin position="33"/>
        <end position="50"/>
    </location>
</feature>
<proteinExistence type="predicted"/>
<accession>A0AAD9I7Q6</accession>
<feature type="compositionally biased region" description="Acidic residues" evidence="1">
    <location>
        <begin position="65"/>
        <end position="75"/>
    </location>
</feature>
<feature type="region of interest" description="Disordered" evidence="1">
    <location>
        <begin position="134"/>
        <end position="158"/>
    </location>
</feature>
<reference evidence="2" key="1">
    <citation type="journal article" date="2023" name="Mol. Plant Microbe Interact.">
        <title>Elucidating the Obligate Nature and Biological Capacity of an Invasive Fungal Corn Pathogen.</title>
        <authorList>
            <person name="MacCready J.S."/>
            <person name="Roggenkamp E.M."/>
            <person name="Gdanetz K."/>
            <person name="Chilvers M.I."/>
        </authorList>
    </citation>
    <scope>NUCLEOTIDE SEQUENCE</scope>
    <source>
        <strain evidence="2">PM02</strain>
    </source>
</reference>
<organism evidence="2 3">
    <name type="scientific">Phyllachora maydis</name>
    <dbReference type="NCBI Taxonomy" id="1825666"/>
    <lineage>
        <taxon>Eukaryota</taxon>
        <taxon>Fungi</taxon>
        <taxon>Dikarya</taxon>
        <taxon>Ascomycota</taxon>
        <taxon>Pezizomycotina</taxon>
        <taxon>Sordariomycetes</taxon>
        <taxon>Sordariomycetidae</taxon>
        <taxon>Phyllachorales</taxon>
        <taxon>Phyllachoraceae</taxon>
        <taxon>Phyllachora</taxon>
    </lineage>
</organism>
<evidence type="ECO:0000256" key="1">
    <source>
        <dbReference type="SAM" id="MobiDB-lite"/>
    </source>
</evidence>
<evidence type="ECO:0000313" key="3">
    <source>
        <dbReference type="Proteomes" id="UP001217918"/>
    </source>
</evidence>
<dbReference type="EMBL" id="JAQQPM010000005">
    <property type="protein sequence ID" value="KAK2072129.1"/>
    <property type="molecule type" value="Genomic_DNA"/>
</dbReference>
<evidence type="ECO:0000313" key="2">
    <source>
        <dbReference type="EMBL" id="KAK2072129.1"/>
    </source>
</evidence>
<dbReference type="AlphaFoldDB" id="A0AAD9I7Q6"/>
<name>A0AAD9I7Q6_9PEZI</name>